<proteinExistence type="predicted"/>
<reference evidence="2" key="1">
    <citation type="journal article" date="2014" name="Genome Announc.">
        <title>Draft genome sequence of Weissella oryzae SG25T, isolated from fermented rice grains.</title>
        <authorList>
            <person name="Tanizawa Y."/>
            <person name="Fujisawa T."/>
            <person name="Mochizuki T."/>
            <person name="Kaminuma E."/>
            <person name="Suzuki Y."/>
            <person name="Nakamura Y."/>
            <person name="Tohno M."/>
        </authorList>
    </citation>
    <scope>NUCLEOTIDE SEQUENCE [LARGE SCALE GENOMIC DNA]</scope>
    <source>
        <strain evidence="2">DSM 25784 / JCM 18191 / LMG 30913 / SG25</strain>
    </source>
</reference>
<dbReference type="AlphaFoldDB" id="A0A069CVT2"/>
<name>A0A069CVT2_WEIOS</name>
<dbReference type="Proteomes" id="UP000030643">
    <property type="component" value="Unassembled WGS sequence"/>
</dbReference>
<accession>A0A069CVT2</accession>
<evidence type="ECO:0000313" key="1">
    <source>
        <dbReference type="EMBL" id="GAK31303.1"/>
    </source>
</evidence>
<sequence>MLGPLIFVLYFQLAQPLSDYNLLLDFNSNKKDTLTGVFILHRDVLSSQEAILQLLLALLSLTSVFGMGTGV</sequence>
<dbReference type="EMBL" id="DF820491">
    <property type="protein sequence ID" value="GAK31303.1"/>
    <property type="molecule type" value="Genomic_DNA"/>
</dbReference>
<evidence type="ECO:0000313" key="2">
    <source>
        <dbReference type="Proteomes" id="UP000030643"/>
    </source>
</evidence>
<organism evidence="1 2">
    <name type="scientific">Weissella oryzae (strain DSM 25784 / JCM 18191 / LMG 30913 / SG25)</name>
    <dbReference type="NCBI Taxonomy" id="1329250"/>
    <lineage>
        <taxon>Bacteria</taxon>
        <taxon>Bacillati</taxon>
        <taxon>Bacillota</taxon>
        <taxon>Bacilli</taxon>
        <taxon>Lactobacillales</taxon>
        <taxon>Lactobacillaceae</taxon>
        <taxon>Weissella</taxon>
    </lineage>
</organism>
<keyword evidence="2" id="KW-1185">Reference proteome</keyword>
<protein>
    <submittedName>
        <fullName evidence="1">Uncharacterized protein</fullName>
    </submittedName>
</protein>
<feature type="non-terminal residue" evidence="1">
    <location>
        <position position="71"/>
    </location>
</feature>
<gene>
    <name evidence="1" type="ORF">WOSG25_081370</name>
</gene>